<evidence type="ECO:0000256" key="5">
    <source>
        <dbReference type="SAM" id="SignalP"/>
    </source>
</evidence>
<keyword evidence="3" id="KW-0325">Glycoprotein</keyword>
<proteinExistence type="predicted"/>
<sequence length="650" mass="70263">MIKIANASLLIAALFAGETFINAALAANLPQLSILSDPAAPGTVVTPTLLSSSNLSTAGPQATTTTSTSSSRSNANSSSSSTQPTVRPPTNDSSASDPQPTNRPTTNSSSAASTQPTNRSPTNGSSASGSQATNNQTIESGDAGNVSLVNPIVIKGNRFFDSVTGEYFAVRGVNYYPRPNTGALDQNNLDFFSDDFQHIWGRDLPQFVALNANTIRLYAVDPEMDHSSFMCALQAEGIYVIVDLGANCKGCEITADSAPTCYPAAYKSRGEKIIKQFARFDNVLAFSGGNEINHRTNGNPWTWNAPCQKKFIRDMRAFLKSCPTMRQVPVGLVVADTSRDDNAQYYNCRTNPADELENAEWYGINTYVHCDDISDPAKATGFNMLRDSFKGYQYSIPVVLTEFGCVTPSFPTVDGYEAQRTFHDAVFMNSRAYSDYFAGGVAFEYSTENANSKDTCAYPFTTYGPQNYGLGYFSPEDCTDTDVKCKYKRFPNFAFLAEAYGSYDNSSEPTLANYKVPADHVKTSTCPKGSPILSKFTWAGDSTKNEECLSKTESRYQCPNVERSAWITDYSLSDDSSLRTDSSLSADSSLSTSGPSSTDNSLFLDSISSGQGSGSDGPESTVKASGVEALYESSFIRNLFLVLVMLASTR</sequence>
<feature type="chain" id="PRO_5035839934" description="Glycoside hydrolase" evidence="5">
    <location>
        <begin position="27"/>
        <end position="650"/>
    </location>
</feature>
<dbReference type="GO" id="GO:0005886">
    <property type="term" value="C:plasma membrane"/>
    <property type="evidence" value="ECO:0007669"/>
    <property type="project" value="TreeGrafter"/>
</dbReference>
<comment type="caution">
    <text evidence="6">The sequence shown here is derived from an EMBL/GenBank/DDBJ whole genome shotgun (WGS) entry which is preliminary data.</text>
</comment>
<evidence type="ECO:0000313" key="6">
    <source>
        <dbReference type="EMBL" id="KAG7396694.1"/>
    </source>
</evidence>
<dbReference type="AlphaFoldDB" id="A0A8T1WVE0"/>
<feature type="region of interest" description="Disordered" evidence="4">
    <location>
        <begin position="51"/>
        <end position="143"/>
    </location>
</feature>
<feature type="signal peptide" evidence="5">
    <location>
        <begin position="1"/>
        <end position="26"/>
    </location>
</feature>
<accession>A0A8T1WVE0</accession>
<organism evidence="6 7">
    <name type="scientific">Phytophthora boehmeriae</name>
    <dbReference type="NCBI Taxonomy" id="109152"/>
    <lineage>
        <taxon>Eukaryota</taxon>
        <taxon>Sar</taxon>
        <taxon>Stramenopiles</taxon>
        <taxon>Oomycota</taxon>
        <taxon>Peronosporomycetes</taxon>
        <taxon>Peronosporales</taxon>
        <taxon>Peronosporaceae</taxon>
        <taxon>Phytophthora</taxon>
    </lineage>
</organism>
<reference evidence="6" key="1">
    <citation type="submission" date="2021-02" db="EMBL/GenBank/DDBJ databases">
        <authorList>
            <person name="Palmer J.M."/>
        </authorList>
    </citation>
    <scope>NUCLEOTIDE SEQUENCE</scope>
    <source>
        <strain evidence="6">SCRP23</strain>
    </source>
</reference>
<protein>
    <recommendedName>
        <fullName evidence="8">Glycoside hydrolase</fullName>
    </recommendedName>
</protein>
<gene>
    <name evidence="6" type="ORF">PHYBOEH_001923</name>
</gene>
<keyword evidence="7" id="KW-1185">Reference proteome</keyword>
<feature type="compositionally biased region" description="Polar residues" evidence="4">
    <location>
        <begin position="91"/>
        <end position="139"/>
    </location>
</feature>
<evidence type="ECO:0000256" key="1">
    <source>
        <dbReference type="ARBA" id="ARBA00022729"/>
    </source>
</evidence>
<evidence type="ECO:0000256" key="2">
    <source>
        <dbReference type="ARBA" id="ARBA00023157"/>
    </source>
</evidence>
<feature type="compositionally biased region" description="Low complexity" evidence="4">
    <location>
        <begin position="51"/>
        <end position="90"/>
    </location>
</feature>
<dbReference type="Pfam" id="PF03198">
    <property type="entry name" value="Glyco_hydro_72"/>
    <property type="match status" value="1"/>
</dbReference>
<evidence type="ECO:0008006" key="8">
    <source>
        <dbReference type="Google" id="ProtNLM"/>
    </source>
</evidence>
<keyword evidence="1 5" id="KW-0732">Signal</keyword>
<dbReference type="GO" id="GO:0042124">
    <property type="term" value="F:1,3-beta-glucanosyltransferase activity"/>
    <property type="evidence" value="ECO:0007669"/>
    <property type="project" value="TreeGrafter"/>
</dbReference>
<evidence type="ECO:0000256" key="4">
    <source>
        <dbReference type="SAM" id="MobiDB-lite"/>
    </source>
</evidence>
<feature type="region of interest" description="Disordered" evidence="4">
    <location>
        <begin position="583"/>
        <end position="621"/>
    </location>
</feature>
<keyword evidence="2" id="KW-1015">Disulfide bond</keyword>
<feature type="compositionally biased region" description="Low complexity" evidence="4">
    <location>
        <begin position="583"/>
        <end position="620"/>
    </location>
</feature>
<dbReference type="GO" id="GO:0034411">
    <property type="term" value="P:cell wall (1-&gt;3)-beta-D-glucan biosynthetic process"/>
    <property type="evidence" value="ECO:0007669"/>
    <property type="project" value="TreeGrafter"/>
</dbReference>
<dbReference type="PANTHER" id="PTHR31468">
    <property type="entry name" value="1,3-BETA-GLUCANOSYLTRANSFERASE GAS1"/>
    <property type="match status" value="1"/>
</dbReference>
<dbReference type="EMBL" id="JAGDFL010000144">
    <property type="protein sequence ID" value="KAG7396694.1"/>
    <property type="molecule type" value="Genomic_DNA"/>
</dbReference>
<dbReference type="OrthoDB" id="421038at2759"/>
<evidence type="ECO:0000313" key="7">
    <source>
        <dbReference type="Proteomes" id="UP000693981"/>
    </source>
</evidence>
<name>A0A8T1WVE0_9STRA</name>
<dbReference type="PANTHER" id="PTHR31468:SF2">
    <property type="entry name" value="1,3-BETA-GLUCANOSYLTRANSFERASE GAS1"/>
    <property type="match status" value="1"/>
</dbReference>
<dbReference type="Proteomes" id="UP000693981">
    <property type="component" value="Unassembled WGS sequence"/>
</dbReference>
<evidence type="ECO:0000256" key="3">
    <source>
        <dbReference type="ARBA" id="ARBA00023180"/>
    </source>
</evidence>
<dbReference type="InterPro" id="IPR004886">
    <property type="entry name" value="Glucanosyltransferase"/>
</dbReference>